<name>A0ABT3JUH3_9XANT</name>
<organism evidence="2 3">
    <name type="scientific">Xanthomonas chitinilytica</name>
    <dbReference type="NCBI Taxonomy" id="2989819"/>
    <lineage>
        <taxon>Bacteria</taxon>
        <taxon>Pseudomonadati</taxon>
        <taxon>Pseudomonadota</taxon>
        <taxon>Gammaproteobacteria</taxon>
        <taxon>Lysobacterales</taxon>
        <taxon>Lysobacteraceae</taxon>
        <taxon>Xanthomonas</taxon>
    </lineage>
</organism>
<keyword evidence="1" id="KW-0472">Membrane</keyword>
<comment type="caution">
    <text evidence="2">The sequence shown here is derived from an EMBL/GenBank/DDBJ whole genome shotgun (WGS) entry which is preliminary data.</text>
</comment>
<proteinExistence type="predicted"/>
<accession>A0ABT3JUH3</accession>
<feature type="transmembrane region" description="Helical" evidence="1">
    <location>
        <begin position="52"/>
        <end position="74"/>
    </location>
</feature>
<dbReference type="RefSeq" id="WP_265126804.1">
    <property type="nucleotide sequence ID" value="NZ_JAPCHY010000003.1"/>
</dbReference>
<dbReference type="Proteomes" id="UP001209922">
    <property type="component" value="Unassembled WGS sequence"/>
</dbReference>
<evidence type="ECO:0000313" key="3">
    <source>
        <dbReference type="Proteomes" id="UP001209922"/>
    </source>
</evidence>
<dbReference type="EMBL" id="JAPCHY010000003">
    <property type="protein sequence ID" value="MCW4471844.1"/>
    <property type="molecule type" value="Genomic_DNA"/>
</dbReference>
<reference evidence="2 3" key="1">
    <citation type="submission" date="2022-10" db="EMBL/GenBank/DDBJ databases">
        <title>Xanthomonas sp. H13-6.</title>
        <authorList>
            <person name="Liu X."/>
            <person name="Deng Z."/>
            <person name="Jiang Y."/>
            <person name="Yu T."/>
            <person name="Ai J."/>
        </authorList>
    </citation>
    <scope>NUCLEOTIDE SEQUENCE [LARGE SCALE GENOMIC DNA]</scope>
    <source>
        <strain evidence="2 3">H13-6</strain>
    </source>
</reference>
<evidence type="ECO:0008006" key="4">
    <source>
        <dbReference type="Google" id="ProtNLM"/>
    </source>
</evidence>
<keyword evidence="1" id="KW-1133">Transmembrane helix</keyword>
<protein>
    <recommendedName>
        <fullName evidence="4">MotA/TolQ/ExbB proton channel domain-containing protein</fullName>
    </recommendedName>
</protein>
<feature type="transmembrane region" description="Helical" evidence="1">
    <location>
        <begin position="17"/>
        <end position="40"/>
    </location>
</feature>
<feature type="transmembrane region" description="Helical" evidence="1">
    <location>
        <begin position="95"/>
        <end position="119"/>
    </location>
</feature>
<feature type="transmembrane region" description="Helical" evidence="1">
    <location>
        <begin position="125"/>
        <end position="145"/>
    </location>
</feature>
<evidence type="ECO:0000256" key="1">
    <source>
        <dbReference type="SAM" id="Phobius"/>
    </source>
</evidence>
<keyword evidence="3" id="KW-1185">Reference proteome</keyword>
<evidence type="ECO:0000313" key="2">
    <source>
        <dbReference type="EMBL" id="MCW4471844.1"/>
    </source>
</evidence>
<gene>
    <name evidence="2" type="ORF">OK345_04885</name>
</gene>
<keyword evidence="1" id="KW-0812">Transmembrane</keyword>
<sequence>MRPLPIDQPPRPLRRRLLAAGGIAATVYAACTLLFVLMAREAGQPLRPDPRAIAGIGIGLALASGIGALLFGGLPHLLAISMERTSSLFDLLNKAALATALASVLIGVLSALALIFGIAPATKPLLVAITLFLGAAATLCSLKFFHANRNSE</sequence>